<evidence type="ECO:0000313" key="3">
    <source>
        <dbReference type="Proteomes" id="UP000005580"/>
    </source>
</evidence>
<feature type="chain" id="PRO_5003221401" evidence="1">
    <location>
        <begin position="20"/>
        <end position="199"/>
    </location>
</feature>
<dbReference type="EMBL" id="AEPE02000002">
    <property type="protein sequence ID" value="EFZ37866.1"/>
    <property type="molecule type" value="Genomic_DNA"/>
</dbReference>
<dbReference type="eggNOG" id="ENOG502ZK3Y">
    <property type="taxonomic scope" value="Bacteria"/>
</dbReference>
<feature type="signal peptide" evidence="1">
    <location>
        <begin position="1"/>
        <end position="19"/>
    </location>
</feature>
<keyword evidence="1" id="KW-0732">Signal</keyword>
<protein>
    <submittedName>
        <fullName evidence="2">Uncharacterized protein</fullName>
    </submittedName>
</protein>
<dbReference type="AlphaFoldDB" id="E7RM85"/>
<dbReference type="RefSeq" id="WP_004368915.1">
    <property type="nucleotide sequence ID" value="NZ_GL833119.1"/>
</dbReference>
<comment type="caution">
    <text evidence="2">The sequence shown here is derived from an EMBL/GenBank/DDBJ whole genome shotgun (WGS) entry which is preliminary data.</text>
</comment>
<organism evidence="2 3">
    <name type="scientific">Hoylesella oralis ATCC 33269</name>
    <dbReference type="NCBI Taxonomy" id="873533"/>
    <lineage>
        <taxon>Bacteria</taxon>
        <taxon>Pseudomonadati</taxon>
        <taxon>Bacteroidota</taxon>
        <taxon>Bacteroidia</taxon>
        <taxon>Bacteroidales</taxon>
        <taxon>Prevotellaceae</taxon>
        <taxon>Hoylesella</taxon>
    </lineage>
</organism>
<proteinExistence type="predicted"/>
<name>E7RM85_9BACT</name>
<reference evidence="2" key="1">
    <citation type="submission" date="2011-01" db="EMBL/GenBank/DDBJ databases">
        <authorList>
            <person name="Muzny D."/>
            <person name="Qin X."/>
            <person name="Buhay C."/>
            <person name="Dugan-Rocha S."/>
            <person name="Ding Y."/>
            <person name="Chen G."/>
            <person name="Hawes A."/>
            <person name="Holder M."/>
            <person name="Jhangiani S."/>
            <person name="Johnson A."/>
            <person name="Khan Z."/>
            <person name="Li Z."/>
            <person name="Liu W."/>
            <person name="Liu X."/>
            <person name="Perez L."/>
            <person name="Shen H."/>
            <person name="Wang Q."/>
            <person name="Watt J."/>
            <person name="Xi L."/>
            <person name="Xin Y."/>
            <person name="Zhou J."/>
            <person name="Deng J."/>
            <person name="Jiang H."/>
            <person name="Liu Y."/>
            <person name="Qu J."/>
            <person name="Song X.-Z."/>
            <person name="Zhang L."/>
            <person name="Villasana D."/>
            <person name="Johnson A."/>
            <person name="Liu J."/>
            <person name="Liyanage D."/>
            <person name="Lorensuhewa L."/>
            <person name="Robinson T."/>
            <person name="Song A."/>
            <person name="Song B.-B."/>
            <person name="Dinh H."/>
            <person name="Thornton R."/>
            <person name="Coyle M."/>
            <person name="Francisco L."/>
            <person name="Jackson L."/>
            <person name="Javaid M."/>
            <person name="Korchina V."/>
            <person name="Kovar C."/>
            <person name="Mata R."/>
            <person name="Mathew T."/>
            <person name="Ngo R."/>
            <person name="Nguyen L."/>
            <person name="Nguyen N."/>
            <person name="Okwuonu G."/>
            <person name="Ongeri F."/>
            <person name="Pham C."/>
            <person name="Simmons D."/>
            <person name="Wilczek-Boney K."/>
            <person name="Hale W."/>
            <person name="Jakkamsetti A."/>
            <person name="Pham P."/>
            <person name="Ruth R."/>
            <person name="San Lucas F."/>
            <person name="Warren J."/>
            <person name="Zhang J."/>
            <person name="Zhao Z."/>
            <person name="Zhou C."/>
            <person name="Zhu D."/>
            <person name="Lee S."/>
            <person name="Bess C."/>
            <person name="Blankenburg K."/>
            <person name="Forbes L."/>
            <person name="Fu Q."/>
            <person name="Gubbala S."/>
            <person name="Hirani K."/>
            <person name="Jayaseelan J.C."/>
            <person name="Lara F."/>
            <person name="Munidasa M."/>
            <person name="Palculict T."/>
            <person name="Patil S."/>
            <person name="Pu L.-L."/>
            <person name="Saada N."/>
            <person name="Tang L."/>
            <person name="Weissenberger G."/>
            <person name="Zhu Y."/>
            <person name="Hemphill L."/>
            <person name="Shang Y."/>
            <person name="Youmans B."/>
            <person name="Ayvaz T."/>
            <person name="Ross M."/>
            <person name="Santibanez J."/>
            <person name="Aqrawi P."/>
            <person name="Gross S."/>
            <person name="Joshi V."/>
            <person name="Fowler G."/>
            <person name="Nazareth L."/>
            <person name="Reid J."/>
            <person name="Worley K."/>
            <person name="Petrosino J."/>
            <person name="Highlander S."/>
            <person name="Gibbs R."/>
        </authorList>
    </citation>
    <scope>NUCLEOTIDE SEQUENCE [LARGE SCALE GENOMIC DNA]</scope>
    <source>
        <strain evidence="2">ATCC 33269</strain>
    </source>
</reference>
<dbReference type="HOGENOM" id="CLU_1314482_0_0_10"/>
<sequence length="199" mass="22281">MNRLLIIISVLFFALTTSAQTDVSAVYGTYDGNLYTEIGKPATTTGTPKKVKIEVAKGTKENTVNLTIQNFVYGILQFKDITLDNVGVTLSNDGCTFAKVTEKEVEVETKNGLSLYLFISLDDTKSYVKDGKMWLDMKIRYTTTYIYSIFNGNKVVTGIDLPVASEQTKDMKYYDLSGRRVVKPHKGIYIVNGKKIIIR</sequence>
<evidence type="ECO:0000313" key="2">
    <source>
        <dbReference type="EMBL" id="EFZ37866.1"/>
    </source>
</evidence>
<dbReference type="Proteomes" id="UP000005580">
    <property type="component" value="Unassembled WGS sequence"/>
</dbReference>
<dbReference type="Gene3D" id="2.40.128.350">
    <property type="match status" value="1"/>
</dbReference>
<evidence type="ECO:0000256" key="1">
    <source>
        <dbReference type="SAM" id="SignalP"/>
    </source>
</evidence>
<keyword evidence="3" id="KW-1185">Reference proteome</keyword>
<gene>
    <name evidence="2" type="ORF">HMPREF0663_10235</name>
</gene>
<accession>E7RM85</accession>